<evidence type="ECO:0000256" key="1">
    <source>
        <dbReference type="ARBA" id="ARBA00001967"/>
    </source>
</evidence>
<sequence>MTKRIRINPLTRISGFMEIDVTLESRQVIDARTKGVMFRGFEQMMVDRSPFDAIYLTQRICGICSTAHSVAASIALEDALHIVPTEQGRYLRDIIHACEFIQNHIRHFYQYGLPDFVNIPKVTSIYTDSHNDFRLPSQLNKLLASHYFESLPISRLGHQLLALFGGKAPHNHGIFVGGYSTPATSDKLVSAQSILLQIKEFVLTKMLPDAYVVAKYYDDYFHMGAGPKNLMTYGLFNNYVDLGTLYVNPGVYHEGRFDLFDKNHITENIEYSWYEGATSNRPFEEMPEPDMNKEQGYTWVKAPRYKDLPYEVGPLARLWISGDYRNGISTMDRILARCLEVKKVIEITEILLDQVIPDTHVQQQWQVPDETQGEGLADTTRGALGHWVKVKDKKISFYQIITPSAWDFSASTSKNKGTAEQALIGTTVANPDDPIELGRILRSFDPCMSCATHVHREGHAIKTIQVMR</sequence>
<evidence type="ECO:0000256" key="7">
    <source>
        <dbReference type="ARBA" id="ARBA00023002"/>
    </source>
</evidence>
<dbReference type="PROSITE" id="PS00508">
    <property type="entry name" value="NI_HGENASE_L_2"/>
    <property type="match status" value="1"/>
</dbReference>
<feature type="binding site" evidence="8">
    <location>
        <position position="447"/>
    </location>
    <ligand>
        <name>Ni(2+)</name>
        <dbReference type="ChEBI" id="CHEBI:49786"/>
    </ligand>
</feature>
<dbReference type="InterPro" id="IPR001501">
    <property type="entry name" value="Ni-dep_hyd_lsu"/>
</dbReference>
<accession>A0A2W0C1T8</accession>
<dbReference type="InterPro" id="IPR050867">
    <property type="entry name" value="NiFe/NiFeSe_hydrgnase_LSU"/>
</dbReference>
<proteinExistence type="inferred from homology"/>
<comment type="caution">
    <text evidence="10">The sequence shown here is derived from an EMBL/GenBank/DDBJ whole genome shotgun (WGS) entry which is preliminary data.</text>
</comment>
<feature type="binding site" evidence="8">
    <location>
        <position position="64"/>
    </location>
    <ligand>
        <name>Fe cation</name>
        <dbReference type="ChEBI" id="CHEBI:24875"/>
    </ligand>
</feature>
<feature type="binding site" evidence="8">
    <location>
        <position position="64"/>
    </location>
    <ligand>
        <name>Ni(2+)</name>
        <dbReference type="ChEBI" id="CHEBI:49786"/>
    </ligand>
</feature>
<feature type="binding site" evidence="8">
    <location>
        <position position="450"/>
    </location>
    <ligand>
        <name>Fe cation</name>
        <dbReference type="ChEBI" id="CHEBI:24875"/>
    </ligand>
</feature>
<dbReference type="Proteomes" id="UP000247459">
    <property type="component" value="Unassembled WGS sequence"/>
</dbReference>
<feature type="binding site" evidence="8">
    <location>
        <position position="61"/>
    </location>
    <ligand>
        <name>Ni(2+)</name>
        <dbReference type="ChEBI" id="CHEBI:49786"/>
    </ligand>
</feature>
<evidence type="ECO:0000313" key="10">
    <source>
        <dbReference type="EMBL" id="PYY25940.1"/>
    </source>
</evidence>
<comment type="cofactor">
    <cofactor evidence="1 8">
        <name>Ni(2+)</name>
        <dbReference type="ChEBI" id="CHEBI:49786"/>
    </cofactor>
</comment>
<evidence type="ECO:0000256" key="6">
    <source>
        <dbReference type="ARBA" id="ARBA00022723"/>
    </source>
</evidence>
<evidence type="ECO:0000256" key="9">
    <source>
        <dbReference type="RuleBase" id="RU003896"/>
    </source>
</evidence>
<gene>
    <name evidence="10" type="ORF">PIL02S_05310</name>
</gene>
<name>A0A2W0C1T8_9BACL</name>
<dbReference type="Pfam" id="PF00374">
    <property type="entry name" value="NiFeSe_Hases"/>
    <property type="match status" value="3"/>
</dbReference>
<evidence type="ECO:0000256" key="8">
    <source>
        <dbReference type="PIRSR" id="PIRSR601501-1"/>
    </source>
</evidence>
<comment type="similarity">
    <text evidence="3 9">Belongs to the [NiFe]/[NiFeSe] hydrogenase large subunit family.</text>
</comment>
<dbReference type="PANTHER" id="PTHR42958">
    <property type="entry name" value="HYDROGENASE-2 LARGE CHAIN"/>
    <property type="match status" value="1"/>
</dbReference>
<dbReference type="GO" id="GO:0030313">
    <property type="term" value="C:cell envelope"/>
    <property type="evidence" value="ECO:0007669"/>
    <property type="project" value="UniProtKB-SubCell"/>
</dbReference>
<dbReference type="EMBL" id="PRLG01000029">
    <property type="protein sequence ID" value="PYY25940.1"/>
    <property type="molecule type" value="Genomic_DNA"/>
</dbReference>
<evidence type="ECO:0000256" key="5">
    <source>
        <dbReference type="ARBA" id="ARBA00022596"/>
    </source>
</evidence>
<comment type="cofactor">
    <cofactor evidence="8">
        <name>Fe cation</name>
        <dbReference type="ChEBI" id="CHEBI:24875"/>
    </cofactor>
</comment>
<dbReference type="SUPFAM" id="SSF56762">
    <property type="entry name" value="HydB/Nqo4-like"/>
    <property type="match status" value="1"/>
</dbReference>
<keyword evidence="6 8" id="KW-0479">Metal-binding</keyword>
<organism evidence="10 11">
    <name type="scientific">Paenibacillus illinoisensis</name>
    <dbReference type="NCBI Taxonomy" id="59845"/>
    <lineage>
        <taxon>Bacteria</taxon>
        <taxon>Bacillati</taxon>
        <taxon>Bacillota</taxon>
        <taxon>Bacilli</taxon>
        <taxon>Bacillales</taxon>
        <taxon>Paenibacillaceae</taxon>
        <taxon>Paenibacillus</taxon>
    </lineage>
</organism>
<dbReference type="RefSeq" id="WP_110822059.1">
    <property type="nucleotide sequence ID" value="NZ_PRLG01000029.1"/>
</dbReference>
<keyword evidence="8" id="KW-0408">Iron</keyword>
<feature type="binding site" evidence="8">
    <location>
        <position position="453"/>
    </location>
    <ligand>
        <name>Mg(2+)</name>
        <dbReference type="ChEBI" id="CHEBI:18420"/>
    </ligand>
</feature>
<dbReference type="GO" id="GO:0008901">
    <property type="term" value="F:ferredoxin hydrogenase activity"/>
    <property type="evidence" value="ECO:0007669"/>
    <property type="project" value="InterPro"/>
</dbReference>
<dbReference type="InterPro" id="IPR018194">
    <property type="entry name" value="Ni-dep_hyd_lsu_Ni_BS"/>
</dbReference>
<dbReference type="AlphaFoldDB" id="A0A2W0C1T8"/>
<comment type="subcellular location">
    <subcellularLocation>
        <location evidence="2">Cell envelope</location>
    </subcellularLocation>
</comment>
<feature type="binding site" evidence="8">
    <location>
        <position position="400"/>
    </location>
    <ligand>
        <name>Mg(2+)</name>
        <dbReference type="ChEBI" id="CHEBI:18420"/>
    </ligand>
</feature>
<evidence type="ECO:0000256" key="4">
    <source>
        <dbReference type="ARBA" id="ARBA00011771"/>
    </source>
</evidence>
<evidence type="ECO:0000313" key="11">
    <source>
        <dbReference type="Proteomes" id="UP000247459"/>
    </source>
</evidence>
<protein>
    <submittedName>
        <fullName evidence="10">Nickel-dependent hydrogenase large subunit</fullName>
    </submittedName>
</protein>
<evidence type="ECO:0000256" key="2">
    <source>
        <dbReference type="ARBA" id="ARBA00004196"/>
    </source>
</evidence>
<reference evidence="10 11" key="1">
    <citation type="submission" date="2018-01" db="EMBL/GenBank/DDBJ databases">
        <title>Genome sequence of the PGP bacterium Paenibacillus illinoisensis E3.</title>
        <authorList>
            <person name="Rolli E."/>
            <person name="Marasco R."/>
            <person name="Bessem C."/>
            <person name="Michoud G."/>
            <person name="Gaiarsa S."/>
            <person name="Borin S."/>
            <person name="Daffonchio D."/>
        </authorList>
    </citation>
    <scope>NUCLEOTIDE SEQUENCE [LARGE SCALE GENOMIC DNA]</scope>
    <source>
        <strain evidence="10 11">E3</strain>
    </source>
</reference>
<dbReference type="GO" id="GO:0016151">
    <property type="term" value="F:nickel cation binding"/>
    <property type="evidence" value="ECO:0007669"/>
    <property type="project" value="InterPro"/>
</dbReference>
<keyword evidence="8" id="KW-0460">Magnesium</keyword>
<evidence type="ECO:0000256" key="3">
    <source>
        <dbReference type="ARBA" id="ARBA00009292"/>
    </source>
</evidence>
<keyword evidence="7 9" id="KW-0560">Oxidoreductase</keyword>
<dbReference type="Gene3D" id="1.10.645.10">
    <property type="entry name" value="Cytochrome-c3 Hydrogenase, chain B"/>
    <property type="match status" value="1"/>
</dbReference>
<dbReference type="OrthoDB" id="9761717at2"/>
<keyword evidence="5 8" id="KW-0533">Nickel</keyword>
<comment type="subunit">
    <text evidence="4">Heterodimer of a large and a small subunit.</text>
</comment>
<dbReference type="PANTHER" id="PTHR42958:SF2">
    <property type="entry name" value="UPTAKE HYDROGENASE LARGE SUBUNIT"/>
    <property type="match status" value="1"/>
</dbReference>
<dbReference type="PROSITE" id="PS00507">
    <property type="entry name" value="NI_HGENASE_L_1"/>
    <property type="match status" value="1"/>
</dbReference>
<dbReference type="InterPro" id="IPR029014">
    <property type="entry name" value="NiFe-Hase_large"/>
</dbReference>
<feature type="binding site" evidence="8">
    <location>
        <position position="42"/>
    </location>
    <ligand>
        <name>Mg(2+)</name>
        <dbReference type="ChEBI" id="CHEBI:18420"/>
    </ligand>
</feature>